<evidence type="ECO:0000313" key="13">
    <source>
        <dbReference type="EMBL" id="GHA85376.1"/>
    </source>
</evidence>
<evidence type="ECO:0000256" key="7">
    <source>
        <dbReference type="ARBA" id="ARBA00022989"/>
    </source>
</evidence>
<evidence type="ECO:0000256" key="9">
    <source>
        <dbReference type="ARBA" id="ARBA00025772"/>
    </source>
</evidence>
<evidence type="ECO:0000256" key="6">
    <source>
        <dbReference type="ARBA" id="ARBA00022692"/>
    </source>
</evidence>
<keyword evidence="8 11" id="KW-0472">Membrane</keyword>
<evidence type="ECO:0000256" key="8">
    <source>
        <dbReference type="ARBA" id="ARBA00023136"/>
    </source>
</evidence>
<keyword evidence="6 11" id="KW-0812">Transmembrane</keyword>
<keyword evidence="14" id="KW-1185">Reference proteome</keyword>
<keyword evidence="5" id="KW-0997">Cell inner membrane</keyword>
<organism evidence="13 14">
    <name type="scientific">Cognatilysobacter bugurensis</name>
    <dbReference type="NCBI Taxonomy" id="543356"/>
    <lineage>
        <taxon>Bacteria</taxon>
        <taxon>Pseudomonadati</taxon>
        <taxon>Pseudomonadota</taxon>
        <taxon>Gammaproteobacteria</taxon>
        <taxon>Lysobacterales</taxon>
        <taxon>Lysobacteraceae</taxon>
        <taxon>Cognatilysobacter</taxon>
    </lineage>
</organism>
<accession>A0A918W9M1</accession>
<evidence type="ECO:0000256" key="10">
    <source>
        <dbReference type="ARBA" id="ARBA00030775"/>
    </source>
</evidence>
<evidence type="ECO:0000256" key="2">
    <source>
        <dbReference type="ARBA" id="ARBA00021549"/>
    </source>
</evidence>
<keyword evidence="4" id="KW-0488">Methylation</keyword>
<feature type="transmembrane region" description="Helical" evidence="11">
    <location>
        <begin position="61"/>
        <end position="86"/>
    </location>
</feature>
<gene>
    <name evidence="13" type="ORF">GCM10007067_24190</name>
</gene>
<protein>
    <recommendedName>
        <fullName evidence="2">Type II secretion system protein H</fullName>
    </recommendedName>
    <alternativeName>
        <fullName evidence="10">General secretion pathway protein H</fullName>
    </alternativeName>
</protein>
<evidence type="ECO:0000256" key="1">
    <source>
        <dbReference type="ARBA" id="ARBA00004377"/>
    </source>
</evidence>
<proteinExistence type="inferred from homology"/>
<dbReference type="SUPFAM" id="SSF54523">
    <property type="entry name" value="Pili subunits"/>
    <property type="match status" value="1"/>
</dbReference>
<evidence type="ECO:0000313" key="14">
    <source>
        <dbReference type="Proteomes" id="UP000646426"/>
    </source>
</evidence>
<dbReference type="InterPro" id="IPR045584">
    <property type="entry name" value="Pilin-like"/>
</dbReference>
<dbReference type="EMBL" id="BMYD01000004">
    <property type="protein sequence ID" value="GHA85376.1"/>
    <property type="molecule type" value="Genomic_DNA"/>
</dbReference>
<evidence type="ECO:0000256" key="5">
    <source>
        <dbReference type="ARBA" id="ARBA00022519"/>
    </source>
</evidence>
<name>A0A918W9M1_9GAMM</name>
<comment type="subcellular location">
    <subcellularLocation>
        <location evidence="1">Cell inner membrane</location>
        <topology evidence="1">Single-pass membrane protein</topology>
    </subcellularLocation>
</comment>
<evidence type="ECO:0000256" key="3">
    <source>
        <dbReference type="ARBA" id="ARBA00022475"/>
    </source>
</evidence>
<dbReference type="Pfam" id="PF12019">
    <property type="entry name" value="GspH"/>
    <property type="match status" value="1"/>
</dbReference>
<dbReference type="GO" id="GO:0015627">
    <property type="term" value="C:type II protein secretion system complex"/>
    <property type="evidence" value="ECO:0007669"/>
    <property type="project" value="InterPro"/>
</dbReference>
<dbReference type="InterPro" id="IPR012902">
    <property type="entry name" value="N_methyl_site"/>
</dbReference>
<keyword evidence="7 11" id="KW-1133">Transmembrane helix</keyword>
<dbReference type="NCBIfam" id="NF047827">
    <property type="entry name" value="T3SSXpsH"/>
    <property type="match status" value="1"/>
</dbReference>
<keyword evidence="3" id="KW-1003">Cell membrane</keyword>
<dbReference type="PROSITE" id="PS00409">
    <property type="entry name" value="PROKAR_NTER_METHYL"/>
    <property type="match status" value="1"/>
</dbReference>
<sequence length="199" mass="20869">MSAPPAIAAAHDACAGARRRDGRRAPLASQIASVRSPSFARRRVPGSRGRSAARGVSLLEVLLVVALIAATSVLAAAALGGGFAGLQLRSSAKDIAAQLRFTRTHAIATGEPQRFVIDPGAHRWTAPSGRNGEIPEALGIRFFGARQVQPSRGEGAIVFFPDGASTGGRVQLHRDGAGWNVDVAWLTGRVKLQRAQDRP</sequence>
<comment type="similarity">
    <text evidence="9">Belongs to the GSP H family.</text>
</comment>
<reference evidence="13" key="1">
    <citation type="journal article" date="2014" name="Int. J. Syst. Evol. Microbiol.">
        <title>Complete genome sequence of Corynebacterium casei LMG S-19264T (=DSM 44701T), isolated from a smear-ripened cheese.</title>
        <authorList>
            <consortium name="US DOE Joint Genome Institute (JGI-PGF)"/>
            <person name="Walter F."/>
            <person name="Albersmeier A."/>
            <person name="Kalinowski J."/>
            <person name="Ruckert C."/>
        </authorList>
    </citation>
    <scope>NUCLEOTIDE SEQUENCE</scope>
    <source>
        <strain evidence="13">KCTC 23077</strain>
    </source>
</reference>
<dbReference type="GO" id="GO:0005886">
    <property type="term" value="C:plasma membrane"/>
    <property type="evidence" value="ECO:0007669"/>
    <property type="project" value="UniProtKB-SubCell"/>
</dbReference>
<dbReference type="Proteomes" id="UP000646426">
    <property type="component" value="Unassembled WGS sequence"/>
</dbReference>
<dbReference type="GO" id="GO:0015628">
    <property type="term" value="P:protein secretion by the type II secretion system"/>
    <property type="evidence" value="ECO:0007669"/>
    <property type="project" value="InterPro"/>
</dbReference>
<evidence type="ECO:0000256" key="4">
    <source>
        <dbReference type="ARBA" id="ARBA00022481"/>
    </source>
</evidence>
<comment type="caution">
    <text evidence="13">The sequence shown here is derived from an EMBL/GenBank/DDBJ whole genome shotgun (WGS) entry which is preliminary data.</text>
</comment>
<reference evidence="13" key="2">
    <citation type="submission" date="2020-09" db="EMBL/GenBank/DDBJ databases">
        <authorList>
            <person name="Sun Q."/>
            <person name="Kim S."/>
        </authorList>
    </citation>
    <scope>NUCLEOTIDE SEQUENCE</scope>
    <source>
        <strain evidence="13">KCTC 23077</strain>
    </source>
</reference>
<evidence type="ECO:0000256" key="11">
    <source>
        <dbReference type="SAM" id="Phobius"/>
    </source>
</evidence>
<evidence type="ECO:0000259" key="12">
    <source>
        <dbReference type="Pfam" id="PF12019"/>
    </source>
</evidence>
<feature type="domain" description="General secretion pathway GspH" evidence="12">
    <location>
        <begin position="92"/>
        <end position="186"/>
    </location>
</feature>
<dbReference type="InterPro" id="IPR022346">
    <property type="entry name" value="T2SS_GspH"/>
</dbReference>
<dbReference type="AlphaFoldDB" id="A0A918W9M1"/>